<evidence type="ECO:0000313" key="9">
    <source>
        <dbReference type="Proteomes" id="UP000799302"/>
    </source>
</evidence>
<evidence type="ECO:0000256" key="6">
    <source>
        <dbReference type="ARBA" id="ARBA00032319"/>
    </source>
</evidence>
<feature type="region of interest" description="Disordered" evidence="7">
    <location>
        <begin position="269"/>
        <end position="314"/>
    </location>
</feature>
<evidence type="ECO:0000256" key="3">
    <source>
        <dbReference type="ARBA" id="ARBA00021704"/>
    </source>
</evidence>
<dbReference type="Proteomes" id="UP000799302">
    <property type="component" value="Unassembled WGS sequence"/>
</dbReference>
<keyword evidence="5" id="KW-0539">Nucleus</keyword>
<organism evidence="8 9">
    <name type="scientific">Microthyrium microscopicum</name>
    <dbReference type="NCBI Taxonomy" id="703497"/>
    <lineage>
        <taxon>Eukaryota</taxon>
        <taxon>Fungi</taxon>
        <taxon>Dikarya</taxon>
        <taxon>Ascomycota</taxon>
        <taxon>Pezizomycotina</taxon>
        <taxon>Dothideomycetes</taxon>
        <taxon>Dothideomycetes incertae sedis</taxon>
        <taxon>Microthyriales</taxon>
        <taxon>Microthyriaceae</taxon>
        <taxon>Microthyrium</taxon>
    </lineage>
</organism>
<sequence length="594" mass="65655">MSWNNRTRIKPGDQAILKLPSGLLKPIEIKPNTIISIGKFGSFHTNSLIGRPFWRTYDILDLKDGEKHARLRVVPASDLNSETLSVDNTPQDDAPVKEDAEAAASANEKFDIVGEDGSIIMRNNRLTVDDTSRQALTMTEIEELKNAGTGSGKEVIAKIMAAHSALGEKTEFSLAKYTLRKSKKFLKRFTVLPMEVGTVAEYIMDKDSSRIMELRPESLGLVASWSNAHHAGNLDQVEGNPTQGRYMVVDDTGGLLVATLAERMGILYPPASEKEPTEQPDPDTNQDDDAMPDQVESTTDAHSGPSRPNPKDTYQAATSNTITVIHPHTQPNLSLLRYFGYILEDTSSSSHPLYSHLHNITWLQLLDPSADTVYSNPPPAVDADTLASWKPSKRGQHFRKLRRHTRTQRVADTTRAGGFDSLVVASFMQPASVLRHLVPLVKGGGQIVVYSPSIEPLTELMDYYSRERRGAYMKMMQERVATGLDVETCMDDEEEDFPVNPTLLLNPMLQTSRVVEWQVLPGRTHPLMTSRGGPEGYVFSATRVLPAIGKVNAKGNFSKKRKAEETVSESPKKLRVEHVEQTKETAATVVGADA</sequence>
<protein>
    <recommendedName>
        <fullName evidence="3">tRNA (adenine(58)-N(1))-methyltransferase non-catalytic subunit TRM6</fullName>
    </recommendedName>
    <alternativeName>
        <fullName evidence="6">tRNA(m1A58)-methyltransferase subunit TRM6</fullName>
    </alternativeName>
</protein>
<dbReference type="Gene3D" id="3.10.330.20">
    <property type="match status" value="1"/>
</dbReference>
<gene>
    <name evidence="8" type="ORF">BT63DRAFT_428139</name>
</gene>
<evidence type="ECO:0000256" key="4">
    <source>
        <dbReference type="ARBA" id="ARBA00022694"/>
    </source>
</evidence>
<dbReference type="InterPro" id="IPR029063">
    <property type="entry name" value="SAM-dependent_MTases_sf"/>
</dbReference>
<evidence type="ECO:0000256" key="2">
    <source>
        <dbReference type="ARBA" id="ARBA00008320"/>
    </source>
</evidence>
<dbReference type="PANTHER" id="PTHR12945:SF0">
    <property type="entry name" value="TRNA (ADENINE(58)-N(1))-METHYLTRANSFERASE NON-CATALYTIC SUBUNIT TRM6"/>
    <property type="match status" value="1"/>
</dbReference>
<evidence type="ECO:0000256" key="7">
    <source>
        <dbReference type="SAM" id="MobiDB-lite"/>
    </source>
</evidence>
<accession>A0A6A6U368</accession>
<dbReference type="PANTHER" id="PTHR12945">
    <property type="entry name" value="TRANSLATION INITIATION FACTOR EIF3-RELATED"/>
    <property type="match status" value="1"/>
</dbReference>
<keyword evidence="8" id="KW-0489">Methyltransferase</keyword>
<comment type="subcellular location">
    <subcellularLocation>
        <location evidence="1">Nucleus</location>
    </subcellularLocation>
</comment>
<dbReference type="SUPFAM" id="SSF53335">
    <property type="entry name" value="S-adenosyl-L-methionine-dependent methyltransferases"/>
    <property type="match status" value="1"/>
</dbReference>
<dbReference type="EMBL" id="MU004239">
    <property type="protein sequence ID" value="KAF2666370.1"/>
    <property type="molecule type" value="Genomic_DNA"/>
</dbReference>
<dbReference type="OrthoDB" id="10254665at2759"/>
<evidence type="ECO:0000256" key="5">
    <source>
        <dbReference type="ARBA" id="ARBA00023242"/>
    </source>
</evidence>
<keyword evidence="8" id="KW-0808">Transferase</keyword>
<dbReference type="GO" id="GO:0008168">
    <property type="term" value="F:methyltransferase activity"/>
    <property type="evidence" value="ECO:0007669"/>
    <property type="project" value="UniProtKB-KW"/>
</dbReference>
<dbReference type="GO" id="GO:0030488">
    <property type="term" value="P:tRNA methylation"/>
    <property type="evidence" value="ECO:0007669"/>
    <property type="project" value="InterPro"/>
</dbReference>
<proteinExistence type="inferred from homology"/>
<dbReference type="GO" id="GO:0005634">
    <property type="term" value="C:nucleus"/>
    <property type="evidence" value="ECO:0007669"/>
    <property type="project" value="UniProtKB-SubCell"/>
</dbReference>
<keyword evidence="4" id="KW-0819">tRNA processing</keyword>
<keyword evidence="9" id="KW-1185">Reference proteome</keyword>
<reference evidence="8" key="1">
    <citation type="journal article" date="2020" name="Stud. Mycol.">
        <title>101 Dothideomycetes genomes: a test case for predicting lifestyles and emergence of pathogens.</title>
        <authorList>
            <person name="Haridas S."/>
            <person name="Albert R."/>
            <person name="Binder M."/>
            <person name="Bloem J."/>
            <person name="Labutti K."/>
            <person name="Salamov A."/>
            <person name="Andreopoulos B."/>
            <person name="Baker S."/>
            <person name="Barry K."/>
            <person name="Bills G."/>
            <person name="Bluhm B."/>
            <person name="Cannon C."/>
            <person name="Castanera R."/>
            <person name="Culley D."/>
            <person name="Daum C."/>
            <person name="Ezra D."/>
            <person name="Gonzalez J."/>
            <person name="Henrissat B."/>
            <person name="Kuo A."/>
            <person name="Liang C."/>
            <person name="Lipzen A."/>
            <person name="Lutzoni F."/>
            <person name="Magnuson J."/>
            <person name="Mondo S."/>
            <person name="Nolan M."/>
            <person name="Ohm R."/>
            <person name="Pangilinan J."/>
            <person name="Park H.-J."/>
            <person name="Ramirez L."/>
            <person name="Alfaro M."/>
            <person name="Sun H."/>
            <person name="Tritt A."/>
            <person name="Yoshinaga Y."/>
            <person name="Zwiers L.-H."/>
            <person name="Turgeon B."/>
            <person name="Goodwin S."/>
            <person name="Spatafora J."/>
            <person name="Crous P."/>
            <person name="Grigoriev I."/>
        </authorList>
    </citation>
    <scope>NUCLEOTIDE SEQUENCE</scope>
    <source>
        <strain evidence="8">CBS 115976</strain>
    </source>
</reference>
<evidence type="ECO:0000313" key="8">
    <source>
        <dbReference type="EMBL" id="KAF2666370.1"/>
    </source>
</evidence>
<name>A0A6A6U368_9PEZI</name>
<evidence type="ECO:0000256" key="1">
    <source>
        <dbReference type="ARBA" id="ARBA00004123"/>
    </source>
</evidence>
<dbReference type="Pfam" id="PF04189">
    <property type="entry name" value="Gcd10p"/>
    <property type="match status" value="1"/>
</dbReference>
<comment type="similarity">
    <text evidence="2">Belongs to the TRM6/GCD10 family.</text>
</comment>
<dbReference type="AlphaFoldDB" id="A0A6A6U368"/>
<dbReference type="GO" id="GO:0031515">
    <property type="term" value="C:tRNA (m1A) methyltransferase complex"/>
    <property type="evidence" value="ECO:0007669"/>
    <property type="project" value="InterPro"/>
</dbReference>
<dbReference type="InterPro" id="IPR017423">
    <property type="entry name" value="TRM6"/>
</dbReference>
<feature type="compositionally biased region" description="Acidic residues" evidence="7">
    <location>
        <begin position="278"/>
        <end position="291"/>
    </location>
</feature>